<evidence type="ECO:0000256" key="10">
    <source>
        <dbReference type="ARBA" id="ARBA00060393"/>
    </source>
</evidence>
<feature type="compositionally biased region" description="Polar residues" evidence="12">
    <location>
        <begin position="302"/>
        <end position="311"/>
    </location>
</feature>
<dbReference type="AlphaFoldDB" id="A0A5J4NZW9"/>
<proteinExistence type="inferred from homology"/>
<keyword evidence="6 11" id="KW-0041">Annexin</keyword>
<dbReference type="Proteomes" id="UP000324629">
    <property type="component" value="Unassembled WGS sequence"/>
</dbReference>
<evidence type="ECO:0000256" key="9">
    <source>
        <dbReference type="ARBA" id="ARBA00059330"/>
    </source>
</evidence>
<dbReference type="FunFam" id="1.10.220.10:FF:000004">
    <property type="entry name" value="Annexin"/>
    <property type="match status" value="1"/>
</dbReference>
<feature type="region of interest" description="Disordered" evidence="12">
    <location>
        <begin position="299"/>
        <end position="329"/>
    </location>
</feature>
<feature type="compositionally biased region" description="Basic and acidic residues" evidence="12">
    <location>
        <begin position="214"/>
        <end position="275"/>
    </location>
</feature>
<dbReference type="GO" id="GO:0043657">
    <property type="term" value="C:host cell"/>
    <property type="evidence" value="ECO:0007669"/>
    <property type="project" value="UniProtKB-SubCell"/>
</dbReference>
<dbReference type="PROSITE" id="PS51897">
    <property type="entry name" value="ANNEXIN_2"/>
    <property type="match status" value="4"/>
</dbReference>
<dbReference type="FunFam" id="1.10.220.10:FF:000003">
    <property type="entry name" value="Annexin"/>
    <property type="match status" value="1"/>
</dbReference>
<dbReference type="PROSITE" id="PS00223">
    <property type="entry name" value="ANNEXIN_1"/>
    <property type="match status" value="2"/>
</dbReference>
<evidence type="ECO:0000313" key="13">
    <source>
        <dbReference type="EMBL" id="KAA3681186.1"/>
    </source>
</evidence>
<keyword evidence="7 11" id="KW-0111">Calcium/phospholipid-binding</keyword>
<dbReference type="EMBL" id="QNGE01000259">
    <property type="protein sequence ID" value="KAA3681186.1"/>
    <property type="molecule type" value="Genomic_DNA"/>
</dbReference>
<evidence type="ECO:0000256" key="7">
    <source>
        <dbReference type="ARBA" id="ARBA00023302"/>
    </source>
</evidence>
<evidence type="ECO:0000256" key="3">
    <source>
        <dbReference type="ARBA" id="ARBA00007831"/>
    </source>
</evidence>
<dbReference type="InterPro" id="IPR001464">
    <property type="entry name" value="Annexin"/>
</dbReference>
<feature type="region of interest" description="Disordered" evidence="12">
    <location>
        <begin position="214"/>
        <end position="281"/>
    </location>
</feature>
<dbReference type="GO" id="GO:0001786">
    <property type="term" value="F:phosphatidylserine binding"/>
    <property type="evidence" value="ECO:0007669"/>
    <property type="project" value="TreeGrafter"/>
</dbReference>
<comment type="subcellular location">
    <subcellularLocation>
        <location evidence="1">Host cell</location>
    </subcellularLocation>
    <subcellularLocation>
        <location evidence="2">Secreted</location>
        <location evidence="2">Extracellular exosome</location>
    </subcellularLocation>
    <subcellularLocation>
        <location evidence="10">Tegument</location>
    </subcellularLocation>
</comment>
<dbReference type="GO" id="GO:0012506">
    <property type="term" value="C:vesicle membrane"/>
    <property type="evidence" value="ECO:0007669"/>
    <property type="project" value="TreeGrafter"/>
</dbReference>
<organism evidence="13 14">
    <name type="scientific">Paragonimus westermani</name>
    <dbReference type="NCBI Taxonomy" id="34504"/>
    <lineage>
        <taxon>Eukaryota</taxon>
        <taxon>Metazoa</taxon>
        <taxon>Spiralia</taxon>
        <taxon>Lophotrochozoa</taxon>
        <taxon>Platyhelminthes</taxon>
        <taxon>Trematoda</taxon>
        <taxon>Digenea</taxon>
        <taxon>Plagiorchiida</taxon>
        <taxon>Troglotremata</taxon>
        <taxon>Troglotrematidae</taxon>
        <taxon>Paragonimus</taxon>
    </lineage>
</organism>
<dbReference type="PRINTS" id="PR00196">
    <property type="entry name" value="ANNEXIN"/>
</dbReference>
<reference evidence="13 14" key="1">
    <citation type="journal article" date="2019" name="Gigascience">
        <title>Whole-genome sequence of the oriental lung fluke Paragonimus westermani.</title>
        <authorList>
            <person name="Oey H."/>
            <person name="Zakrzewski M."/>
            <person name="Narain K."/>
            <person name="Devi K.R."/>
            <person name="Agatsuma T."/>
            <person name="Nawaratna S."/>
            <person name="Gobert G.N."/>
            <person name="Jones M.K."/>
            <person name="Ragan M.A."/>
            <person name="McManus D.P."/>
            <person name="Krause L."/>
        </authorList>
    </citation>
    <scope>NUCLEOTIDE SEQUENCE [LARGE SCALE GENOMIC DNA]</scope>
    <source>
        <strain evidence="13 14">IND2009</strain>
    </source>
</reference>
<comment type="caution">
    <text evidence="13">The sequence shown here is derived from an EMBL/GenBank/DDBJ whole genome shotgun (WGS) entry which is preliminary data.</text>
</comment>
<dbReference type="PANTHER" id="PTHR10502">
    <property type="entry name" value="ANNEXIN"/>
    <property type="match status" value="1"/>
</dbReference>
<evidence type="ECO:0000256" key="8">
    <source>
        <dbReference type="ARBA" id="ARBA00037210"/>
    </source>
</evidence>
<dbReference type="FunFam" id="1.10.220.10:FF:000002">
    <property type="entry name" value="Annexin"/>
    <property type="match status" value="1"/>
</dbReference>
<comment type="function">
    <text evidence="9">Involved in reproduction of the worm. Involved in host-parasite interaction. Delivered into the host cell by means of parasite exosomes. Binds to acidic phospholipid membranes in a calcium-dependent manner in vitro. Causes aggregation of liposomes in the presence of calcium, but not in its absence. Likely to promote membrane fusion. May provide structural integrity within the tegument.</text>
</comment>
<comment type="domain">
    <text evidence="11">A pair of annexin repeats may form one binding site for calcium and phospholipid.</text>
</comment>
<comment type="function">
    <text evidence="8">Calcium/phospholipid-binding protein which promotes membrane fusion and is involved in exocytosis.</text>
</comment>
<gene>
    <name evidence="13" type="ORF">DEA37_0014403</name>
</gene>
<name>A0A5J4NZW9_9TREM</name>
<evidence type="ECO:0000256" key="1">
    <source>
        <dbReference type="ARBA" id="ARBA00004340"/>
    </source>
</evidence>
<evidence type="ECO:0000256" key="6">
    <source>
        <dbReference type="ARBA" id="ARBA00023216"/>
    </source>
</evidence>
<dbReference type="Gene3D" id="1.10.220.10">
    <property type="entry name" value="Annexin"/>
    <property type="match status" value="4"/>
</dbReference>
<dbReference type="PANTHER" id="PTHR10502:SF239">
    <property type="entry name" value="ANNEXIN A7"/>
    <property type="match status" value="1"/>
</dbReference>
<dbReference type="Pfam" id="PF00191">
    <property type="entry name" value="Annexin"/>
    <property type="match status" value="4"/>
</dbReference>
<dbReference type="SMART" id="SM00335">
    <property type="entry name" value="ANX"/>
    <property type="match status" value="4"/>
</dbReference>
<dbReference type="InterPro" id="IPR037104">
    <property type="entry name" value="Annexin_sf"/>
</dbReference>
<dbReference type="SUPFAM" id="SSF47874">
    <property type="entry name" value="Annexin"/>
    <property type="match status" value="1"/>
</dbReference>
<evidence type="ECO:0000256" key="2">
    <source>
        <dbReference type="ARBA" id="ARBA00004550"/>
    </source>
</evidence>
<dbReference type="GO" id="GO:0005737">
    <property type="term" value="C:cytoplasm"/>
    <property type="evidence" value="ECO:0007669"/>
    <property type="project" value="TreeGrafter"/>
</dbReference>
<protein>
    <recommendedName>
        <fullName evidence="11">Annexin</fullName>
    </recommendedName>
</protein>
<accession>A0A5J4NZW9</accession>
<evidence type="ECO:0000256" key="4">
    <source>
        <dbReference type="ARBA" id="ARBA00022737"/>
    </source>
</evidence>
<evidence type="ECO:0000313" key="14">
    <source>
        <dbReference type="Proteomes" id="UP000324629"/>
    </source>
</evidence>
<keyword evidence="14" id="KW-1185">Reference proteome</keyword>
<dbReference type="GO" id="GO:0005509">
    <property type="term" value="F:calcium ion binding"/>
    <property type="evidence" value="ECO:0007669"/>
    <property type="project" value="InterPro"/>
</dbReference>
<dbReference type="InterPro" id="IPR018502">
    <property type="entry name" value="Annexin_repeat"/>
</dbReference>
<dbReference type="FunFam" id="1.10.220.10:FF:000001">
    <property type="entry name" value="Annexin"/>
    <property type="match status" value="1"/>
</dbReference>
<comment type="similarity">
    <text evidence="3 11">Belongs to the annexin family.</text>
</comment>
<sequence length="726" mass="80559">MCSHDDNCLNSNSLSVQFNKLLFSKYFCQGNADQGFAATNHSGTQINLWGQVPGLNWDVRGPNASNIYGSYYNPIGPTVIQPPYQQPVIPAGMENAVTHSQLTAIATHLTQCIDQTRHMTVAEVRESLKQLADKLTECKPVNQLEARPLLAISNGHGDLQTQLEHIHRHLLEYSRRDPDLSNAIGQVRIGKVLSADFDEDESSFLLTVQLEKPEEMKRCKSSNTDKVRSHPFKSADSKKSPEPVKDRQVNEAKKDKATPPKDTEKNQIESADKKKPAMKSNYPGSAYGGGYGETSAPFGSAISGNASQPRTSYPGAPPEPFGTPGLGYDPYGAGSQIGGQYPSGPQTGGWVSGQPEIGANLVEAVKISAGISDPYGQPFSSHPTDVFGQERNQQMPGFQPGFHSEAPDGDIYAPTLKPYPKFNATEDCERLRKAMKGMGTDEKTIIDIMGHRSADQRTKIVLQFKTMYGKDLIKEFKSELSGHFYEAVEALCYSPADFDAMQLRKAVKGAGTDEDALIEIVCSRTNEQIRQIKEAYARIFPGRNLETDVSHDTSRHFKRIMISLLQANRDESPNVDRNAARRDAEELYQAGEKKLGTDESKFNMILAAKSFAHLRLVFEEYAKVSKNDIEKALKSEMSGDLLKSMLAIVRCIRNKQKYFAYQLMKSMKGLGTKDRTLIRIVVSRCEIDMALIKKEFLKDNGKTLEAWITDDTTGDYRKLMLALIAE</sequence>
<keyword evidence="4 11" id="KW-0677">Repeat</keyword>
<evidence type="ECO:0000256" key="5">
    <source>
        <dbReference type="ARBA" id="ARBA00022837"/>
    </source>
</evidence>
<evidence type="ECO:0000256" key="12">
    <source>
        <dbReference type="SAM" id="MobiDB-lite"/>
    </source>
</evidence>
<dbReference type="GO" id="GO:0005634">
    <property type="term" value="C:nucleus"/>
    <property type="evidence" value="ECO:0007669"/>
    <property type="project" value="TreeGrafter"/>
</dbReference>
<dbReference type="GO" id="GO:0005544">
    <property type="term" value="F:calcium-dependent phospholipid binding"/>
    <property type="evidence" value="ECO:0007669"/>
    <property type="project" value="UniProtKB-KW"/>
</dbReference>
<dbReference type="InterPro" id="IPR018252">
    <property type="entry name" value="Annexin_repeat_CS"/>
</dbReference>
<dbReference type="GO" id="GO:0005886">
    <property type="term" value="C:plasma membrane"/>
    <property type="evidence" value="ECO:0007669"/>
    <property type="project" value="TreeGrafter"/>
</dbReference>
<evidence type="ECO:0000256" key="11">
    <source>
        <dbReference type="RuleBase" id="RU003540"/>
    </source>
</evidence>
<dbReference type="GO" id="GO:0005576">
    <property type="term" value="C:extracellular region"/>
    <property type="evidence" value="ECO:0007669"/>
    <property type="project" value="UniProtKB-SubCell"/>
</dbReference>
<keyword evidence="5 11" id="KW-0106">Calcium</keyword>